<comment type="similarity">
    <text evidence="3">Belongs to the 1-acyl-sn-glycerol-3-phosphate acyltransferase family.</text>
</comment>
<evidence type="ECO:0000256" key="10">
    <source>
        <dbReference type="ARBA" id="ARBA00023209"/>
    </source>
</evidence>
<evidence type="ECO:0000256" key="13">
    <source>
        <dbReference type="ARBA" id="ARBA00025707"/>
    </source>
</evidence>
<dbReference type="InterPro" id="IPR011992">
    <property type="entry name" value="EF-hand-dom_pair"/>
</dbReference>
<dbReference type="RefSeq" id="XP_014248187.1">
    <property type="nucleotide sequence ID" value="XM_014392701.2"/>
</dbReference>
<dbReference type="SMART" id="SM00563">
    <property type="entry name" value="PlsC"/>
    <property type="match status" value="1"/>
</dbReference>
<evidence type="ECO:0000256" key="11">
    <source>
        <dbReference type="ARBA" id="ARBA00023264"/>
    </source>
</evidence>
<evidence type="ECO:0000313" key="16">
    <source>
        <dbReference type="EnsemblMetazoa" id="XP_014248187.1"/>
    </source>
</evidence>
<dbReference type="UniPathway" id="UPA00085"/>
<evidence type="ECO:0000256" key="5">
    <source>
        <dbReference type="ARBA" id="ARBA00022679"/>
    </source>
</evidence>
<keyword evidence="9 14" id="KW-0472">Membrane</keyword>
<keyword evidence="10" id="KW-0594">Phospholipid biosynthesis</keyword>
<evidence type="ECO:0000256" key="2">
    <source>
        <dbReference type="ARBA" id="ARBA00005074"/>
    </source>
</evidence>
<keyword evidence="5" id="KW-0808">Transferase</keyword>
<evidence type="ECO:0000256" key="1">
    <source>
        <dbReference type="ARBA" id="ARBA00004370"/>
    </source>
</evidence>
<evidence type="ECO:0000256" key="4">
    <source>
        <dbReference type="ARBA" id="ARBA00022516"/>
    </source>
</evidence>
<dbReference type="CTD" id="31899"/>
<sequence>MKTMKGKCVTEDLLKTSDMVNPFVHHLELTTTYEKLKTGILTVMILPTRLVMIVALCVFAWLLAVVGLLGLPEDEIVVKPFTGWRRKLKRILANIMCLACACGGMSIVVKGKQADRSEAPILVIAPHSSFLDAVILYVTGFPTVICRKESGTNPWLGKILAYSQPIMVSREDHDSRQKTIQQIIERVKSKDFTSQVLIFPEGTCTNRSCLITFKPGAFYPGLPVQPVLMRYPNKLDTVTWTWEGPGIYKLLWLTLVQTQFTCEIEFLPVYKPSEAEKKDPKLYADNVRQHMAKILGVPTMDYTYNDCKLVSKAKRLSYSKNSPLLSAHQIRIKLGLSRNQIEEKLLNKDPSLLQGGQLLVNYPQFCQLLDLNMKDPMAKDLFKLFERDSTDYIDMKEYLLSIVLVNKSDTKREMISQAFKLCGGSLTKYDLIVLLGLITQLDENDILRIFDEIDVQHKGSITEEQFEEYASNSGEFDSIFGRSLRRLSFPKDNDDKCK</sequence>
<feature type="transmembrane region" description="Helical" evidence="14">
    <location>
        <begin position="91"/>
        <end position="109"/>
    </location>
</feature>
<keyword evidence="7 14" id="KW-1133">Transmembrane helix</keyword>
<dbReference type="InterPro" id="IPR002048">
    <property type="entry name" value="EF_hand_dom"/>
</dbReference>
<feature type="domain" description="EF-hand" evidence="15">
    <location>
        <begin position="441"/>
        <end position="476"/>
    </location>
</feature>
<dbReference type="SUPFAM" id="SSF69593">
    <property type="entry name" value="Glycerol-3-phosphate (1)-acyltransferase"/>
    <property type="match status" value="1"/>
</dbReference>
<dbReference type="GeneID" id="106665896"/>
<keyword evidence="4" id="KW-0444">Lipid biosynthesis</keyword>
<evidence type="ECO:0000313" key="17">
    <source>
        <dbReference type="Proteomes" id="UP000494040"/>
    </source>
</evidence>
<dbReference type="Pfam" id="PF01553">
    <property type="entry name" value="Acyltransferase"/>
    <property type="match status" value="1"/>
</dbReference>
<dbReference type="Proteomes" id="UP000494040">
    <property type="component" value="Unassembled WGS sequence"/>
</dbReference>
<name>A0A8I6RRF1_CIMLE</name>
<comment type="pathway">
    <text evidence="2">Lipid metabolism; phospholipid metabolism.</text>
</comment>
<dbReference type="SUPFAM" id="SSF47473">
    <property type="entry name" value="EF-hand"/>
    <property type="match status" value="1"/>
</dbReference>
<dbReference type="OrthoDB" id="272512at2759"/>
<dbReference type="InterPro" id="IPR045252">
    <property type="entry name" value="LPCAT1-like"/>
</dbReference>
<dbReference type="OMA" id="AMLMIRM"/>
<dbReference type="GO" id="GO:0005783">
    <property type="term" value="C:endoplasmic reticulum"/>
    <property type="evidence" value="ECO:0007669"/>
    <property type="project" value="TreeGrafter"/>
</dbReference>
<evidence type="ECO:0000256" key="6">
    <source>
        <dbReference type="ARBA" id="ARBA00022692"/>
    </source>
</evidence>
<dbReference type="PANTHER" id="PTHR23063">
    <property type="entry name" value="PHOSPHOLIPID ACYLTRANSFERASE"/>
    <property type="match status" value="1"/>
</dbReference>
<feature type="transmembrane region" description="Helical" evidence="14">
    <location>
        <begin position="121"/>
        <end position="140"/>
    </location>
</feature>
<dbReference type="PANTHER" id="PTHR23063:SF52">
    <property type="entry name" value="LYSOPHOSPHATIDYLCHOLINE ACYLTRANSFERASE"/>
    <property type="match status" value="1"/>
</dbReference>
<proteinExistence type="inferred from homology"/>
<dbReference type="KEGG" id="clec:106665896"/>
<dbReference type="GO" id="GO:0042171">
    <property type="term" value="F:lysophosphatidic acid acyltransferase activity"/>
    <property type="evidence" value="ECO:0007669"/>
    <property type="project" value="TreeGrafter"/>
</dbReference>
<dbReference type="InterPro" id="IPR002123">
    <property type="entry name" value="Plipid/glycerol_acylTrfase"/>
</dbReference>
<keyword evidence="8" id="KW-0443">Lipid metabolism</keyword>
<dbReference type="GO" id="GO:0005509">
    <property type="term" value="F:calcium ion binding"/>
    <property type="evidence" value="ECO:0007669"/>
    <property type="project" value="InterPro"/>
</dbReference>
<dbReference type="PROSITE" id="PS50222">
    <property type="entry name" value="EF_HAND_2"/>
    <property type="match status" value="1"/>
</dbReference>
<dbReference type="Gene3D" id="1.10.238.10">
    <property type="entry name" value="EF-hand"/>
    <property type="match status" value="1"/>
</dbReference>
<dbReference type="AlphaFoldDB" id="A0A8I6RRF1"/>
<evidence type="ECO:0000256" key="8">
    <source>
        <dbReference type="ARBA" id="ARBA00023098"/>
    </source>
</evidence>
<evidence type="ECO:0000256" key="12">
    <source>
        <dbReference type="ARBA" id="ARBA00023315"/>
    </source>
</evidence>
<dbReference type="GO" id="GO:0016020">
    <property type="term" value="C:membrane"/>
    <property type="evidence" value="ECO:0007669"/>
    <property type="project" value="UniProtKB-SubCell"/>
</dbReference>
<keyword evidence="11" id="KW-1208">Phospholipid metabolism</keyword>
<protein>
    <recommendedName>
        <fullName evidence="15">EF-hand domain-containing protein</fullName>
    </recommendedName>
</protein>
<accession>A0A8I6RRF1</accession>
<reference evidence="16" key="1">
    <citation type="submission" date="2022-01" db="UniProtKB">
        <authorList>
            <consortium name="EnsemblMetazoa"/>
        </authorList>
    </citation>
    <scope>IDENTIFICATION</scope>
</reference>
<evidence type="ECO:0000256" key="7">
    <source>
        <dbReference type="ARBA" id="ARBA00022989"/>
    </source>
</evidence>
<comment type="subcellular location">
    <subcellularLocation>
        <location evidence="1">Membrane</location>
    </subcellularLocation>
</comment>
<organism evidence="16 17">
    <name type="scientific">Cimex lectularius</name>
    <name type="common">Bed bug</name>
    <name type="synonym">Acanthia lectularia</name>
    <dbReference type="NCBI Taxonomy" id="79782"/>
    <lineage>
        <taxon>Eukaryota</taxon>
        <taxon>Metazoa</taxon>
        <taxon>Ecdysozoa</taxon>
        <taxon>Arthropoda</taxon>
        <taxon>Hexapoda</taxon>
        <taxon>Insecta</taxon>
        <taxon>Pterygota</taxon>
        <taxon>Neoptera</taxon>
        <taxon>Paraneoptera</taxon>
        <taxon>Hemiptera</taxon>
        <taxon>Heteroptera</taxon>
        <taxon>Panheteroptera</taxon>
        <taxon>Cimicomorpha</taxon>
        <taxon>Cimicidae</taxon>
        <taxon>Cimex</taxon>
    </lineage>
</organism>
<keyword evidence="6 14" id="KW-0812">Transmembrane</keyword>
<keyword evidence="17" id="KW-1185">Reference proteome</keyword>
<evidence type="ECO:0000259" key="15">
    <source>
        <dbReference type="PROSITE" id="PS50222"/>
    </source>
</evidence>
<feature type="transmembrane region" description="Helical" evidence="14">
    <location>
        <begin position="50"/>
        <end position="71"/>
    </location>
</feature>
<evidence type="ECO:0000256" key="14">
    <source>
        <dbReference type="SAM" id="Phobius"/>
    </source>
</evidence>
<dbReference type="GO" id="GO:0008654">
    <property type="term" value="P:phospholipid biosynthetic process"/>
    <property type="evidence" value="ECO:0007669"/>
    <property type="project" value="UniProtKB-KW"/>
</dbReference>
<keyword evidence="12" id="KW-0012">Acyltransferase</keyword>
<dbReference type="CDD" id="cd07991">
    <property type="entry name" value="LPLAT_LPCAT1-like"/>
    <property type="match status" value="1"/>
</dbReference>
<comment type="pathway">
    <text evidence="13">Phospholipid metabolism.</text>
</comment>
<evidence type="ECO:0000256" key="9">
    <source>
        <dbReference type="ARBA" id="ARBA00023136"/>
    </source>
</evidence>
<evidence type="ECO:0000256" key="3">
    <source>
        <dbReference type="ARBA" id="ARBA00008655"/>
    </source>
</evidence>
<dbReference type="EnsemblMetazoa" id="XM_014392701.2">
    <property type="protein sequence ID" value="XP_014248187.1"/>
    <property type="gene ID" value="LOC106665896"/>
</dbReference>
<dbReference type="GO" id="GO:0008374">
    <property type="term" value="F:O-acyltransferase activity"/>
    <property type="evidence" value="ECO:0007669"/>
    <property type="project" value="InterPro"/>
</dbReference>